<dbReference type="PANTHER" id="PTHR45024">
    <property type="entry name" value="DEHYDROGENASES, SHORT CHAIN"/>
    <property type="match status" value="1"/>
</dbReference>
<evidence type="ECO:0000256" key="10">
    <source>
        <dbReference type="ARBA" id="ARBA00073497"/>
    </source>
</evidence>
<dbReference type="Gene3D" id="1.10.287.4290">
    <property type="match status" value="1"/>
</dbReference>
<evidence type="ECO:0000259" key="11">
    <source>
        <dbReference type="SMART" id="SM00822"/>
    </source>
</evidence>
<keyword evidence="8" id="KW-0413">Isomerase</keyword>
<evidence type="ECO:0000256" key="3">
    <source>
        <dbReference type="ARBA" id="ARBA00006484"/>
    </source>
</evidence>
<dbReference type="SUPFAM" id="SSF51735">
    <property type="entry name" value="NAD(P)-binding Rossmann-fold domains"/>
    <property type="match status" value="1"/>
</dbReference>
<dbReference type="SUPFAM" id="SSF54637">
    <property type="entry name" value="Thioesterase/thiol ester dehydrase-isomerase"/>
    <property type="match status" value="2"/>
</dbReference>
<sequence>MINDLQGLNEKRMSDSLRFDDRVVVITGAGAGLGRAYALLFGSRGAKVVVNDLGGGRHGDGSNTKAADTVVTEITSAGGIAVPNYDSVLQGDKIVQTAIDRFGRIDILVNNAGILRDKSFMRMSDQDWDLIHDVHLKGSMVTTRAAWPHFRKQKYGKIIFTSSNSGMYGNFGQANYSAAKMGLVGLSNTLSIEGQSSNIKSNVIIPTAGSRLTEDILPPELFNELKPEFIAPVVVWLCHEDCNENGEIIEAALGWAGKCHLIRGNGALLRRNRQDSVTPEDVRNNWGAILSMEGAKRYENIAIVTGELVNAVEVLQNNKSSSEVMEYSMINEYDFKQTILYALSVGARLKDPMDFKFLYENHADFAVVPCFYVVYGPATLMATDILEKAFQGRPVNLAAVVHGEQYIKVFQTIPTEAKIETKCKILDVLDKGRNAFLLIEHETFNAETGEKLTTGRITAIVKGAGGFGGPNSSPHEILSVEAPNRAPDASQTEKTSTEQAALYRLSSGDLNPLHVDPEFAKMGGFKEPILHGLCSIGFATRHILKTFAGGDPGLFEAIRARFSKPVVPGQTLRTDMWRNGNRIHFECVIVDNNTPVITNAYVDLKEVKVTTKAKL</sequence>
<evidence type="ECO:0000256" key="2">
    <source>
        <dbReference type="ARBA" id="ARBA00005005"/>
    </source>
</evidence>
<dbReference type="InterPro" id="IPR002539">
    <property type="entry name" value="MaoC-like_dom"/>
</dbReference>
<dbReference type="FunFam" id="3.10.129.10:FF:000013">
    <property type="entry name" value="Peroxisomal multifunctional enzyme type 2"/>
    <property type="match status" value="1"/>
</dbReference>
<dbReference type="EMBL" id="GBYB01000643">
    <property type="protein sequence ID" value="JAG70410.1"/>
    <property type="molecule type" value="Transcribed_RNA"/>
</dbReference>
<evidence type="ECO:0000256" key="9">
    <source>
        <dbReference type="ARBA" id="ARBA00023239"/>
    </source>
</evidence>
<gene>
    <name evidence="12" type="primary">Mfe2_1</name>
    <name evidence="12" type="ORF">g.23167</name>
</gene>
<dbReference type="InterPro" id="IPR051687">
    <property type="entry name" value="Peroxisomal_Beta-Oxidation"/>
</dbReference>
<dbReference type="PRINTS" id="PR00081">
    <property type="entry name" value="GDHRDH"/>
</dbReference>
<dbReference type="Gene3D" id="3.40.50.720">
    <property type="entry name" value="NAD(P)-binding Rossmann-like Domain"/>
    <property type="match status" value="1"/>
</dbReference>
<dbReference type="GO" id="GO:0006635">
    <property type="term" value="P:fatty acid beta-oxidation"/>
    <property type="evidence" value="ECO:0007669"/>
    <property type="project" value="UniProtKB-UniPathway"/>
</dbReference>
<dbReference type="InterPro" id="IPR029069">
    <property type="entry name" value="HotDog_dom_sf"/>
</dbReference>
<comment type="subcellular location">
    <subcellularLocation>
        <location evidence="1">Peroxisome</location>
    </subcellularLocation>
</comment>
<dbReference type="InterPro" id="IPR002347">
    <property type="entry name" value="SDR_fam"/>
</dbReference>
<keyword evidence="7" id="KW-0576">Peroxisome</keyword>
<dbReference type="SMART" id="SM00822">
    <property type="entry name" value="PKS_KR"/>
    <property type="match status" value="1"/>
</dbReference>
<keyword evidence="5" id="KW-0560">Oxidoreductase</keyword>
<evidence type="ECO:0000256" key="6">
    <source>
        <dbReference type="ARBA" id="ARBA00023098"/>
    </source>
</evidence>
<dbReference type="Gene3D" id="3.10.129.10">
    <property type="entry name" value="Hotdog Thioesterase"/>
    <property type="match status" value="1"/>
</dbReference>
<feature type="domain" description="Ketoreductase" evidence="11">
    <location>
        <begin position="22"/>
        <end position="202"/>
    </location>
</feature>
<evidence type="ECO:0000256" key="1">
    <source>
        <dbReference type="ARBA" id="ARBA00004275"/>
    </source>
</evidence>
<dbReference type="CDD" id="cd05353">
    <property type="entry name" value="hydroxyacyl-CoA-like_DH_SDR_c-like"/>
    <property type="match status" value="1"/>
</dbReference>
<organism evidence="12">
    <name type="scientific">Fopius arisanus</name>
    <dbReference type="NCBI Taxonomy" id="64838"/>
    <lineage>
        <taxon>Eukaryota</taxon>
        <taxon>Metazoa</taxon>
        <taxon>Ecdysozoa</taxon>
        <taxon>Arthropoda</taxon>
        <taxon>Hexapoda</taxon>
        <taxon>Insecta</taxon>
        <taxon>Pterygota</taxon>
        <taxon>Neoptera</taxon>
        <taxon>Endopterygota</taxon>
        <taxon>Hymenoptera</taxon>
        <taxon>Apocrita</taxon>
        <taxon>Ichneumonoidea</taxon>
        <taxon>Braconidae</taxon>
        <taxon>Opiinae</taxon>
        <taxon>Fopius</taxon>
    </lineage>
</organism>
<evidence type="ECO:0000313" key="12">
    <source>
        <dbReference type="EMBL" id="JAG70410.1"/>
    </source>
</evidence>
<dbReference type="GO" id="GO:0018812">
    <property type="term" value="F:3-hydroxyacyl-CoA dehydratase activity"/>
    <property type="evidence" value="ECO:0007669"/>
    <property type="project" value="UniProtKB-ARBA"/>
</dbReference>
<dbReference type="PROSITE" id="PS00061">
    <property type="entry name" value="ADH_SHORT"/>
    <property type="match status" value="1"/>
</dbReference>
<dbReference type="Pfam" id="PF00106">
    <property type="entry name" value="adh_short"/>
    <property type="match status" value="1"/>
</dbReference>
<dbReference type="GO" id="GO:0005777">
    <property type="term" value="C:peroxisome"/>
    <property type="evidence" value="ECO:0007669"/>
    <property type="project" value="UniProtKB-SubCell"/>
</dbReference>
<protein>
    <recommendedName>
        <fullName evidence="10">Peroxisomal multifunctional enzyme type 2</fullName>
    </recommendedName>
</protein>
<keyword evidence="9" id="KW-0456">Lyase</keyword>
<dbReference type="InterPro" id="IPR020904">
    <property type="entry name" value="Sc_DH/Rdtase_CS"/>
</dbReference>
<dbReference type="InterPro" id="IPR036291">
    <property type="entry name" value="NAD(P)-bd_dom_sf"/>
</dbReference>
<name>A0A0C9PI97_9HYME</name>
<evidence type="ECO:0000256" key="7">
    <source>
        <dbReference type="ARBA" id="ARBA00023140"/>
    </source>
</evidence>
<dbReference type="PANTHER" id="PTHR45024:SF2">
    <property type="entry name" value="SCP2 DOMAIN-CONTAINING PROTEIN"/>
    <property type="match status" value="1"/>
</dbReference>
<proteinExistence type="inferred from homology"/>
<dbReference type="Pfam" id="PF01575">
    <property type="entry name" value="MaoC_dehydratas"/>
    <property type="match status" value="1"/>
</dbReference>
<accession>A0A0C9PI97</accession>
<dbReference type="PRINTS" id="PR00080">
    <property type="entry name" value="SDRFAMILY"/>
</dbReference>
<comment type="similarity">
    <text evidence="3">Belongs to the short-chain dehydrogenases/reductases (SDR) family.</text>
</comment>
<dbReference type="UniPathway" id="UPA00659"/>
<evidence type="ECO:0000256" key="4">
    <source>
        <dbReference type="ARBA" id="ARBA00022832"/>
    </source>
</evidence>
<dbReference type="InterPro" id="IPR057326">
    <property type="entry name" value="KR_dom"/>
</dbReference>
<dbReference type="GO" id="GO:0016491">
    <property type="term" value="F:oxidoreductase activity"/>
    <property type="evidence" value="ECO:0007669"/>
    <property type="project" value="UniProtKB-KW"/>
</dbReference>
<keyword evidence="6" id="KW-0443">Lipid metabolism</keyword>
<comment type="pathway">
    <text evidence="2">Lipid metabolism; fatty acid beta-oxidation.</text>
</comment>
<reference evidence="12" key="1">
    <citation type="submission" date="2015-01" db="EMBL/GenBank/DDBJ databases">
        <title>Transcriptome Assembly of Fopius arisanus.</title>
        <authorList>
            <person name="Geib S."/>
        </authorList>
    </citation>
    <scope>NUCLEOTIDE SEQUENCE</scope>
</reference>
<keyword evidence="4" id="KW-0276">Fatty acid metabolism</keyword>
<dbReference type="InterPro" id="IPR054357">
    <property type="entry name" value="MFE-2_N"/>
</dbReference>
<dbReference type="AlphaFoldDB" id="A0A0C9PI97"/>
<dbReference type="FunFam" id="3.40.50.720:FF:000185">
    <property type="entry name" value="peroxisomal multifunctional enzyme type 2"/>
    <property type="match status" value="1"/>
</dbReference>
<evidence type="ECO:0000256" key="5">
    <source>
        <dbReference type="ARBA" id="ARBA00023002"/>
    </source>
</evidence>
<evidence type="ECO:0000256" key="8">
    <source>
        <dbReference type="ARBA" id="ARBA00023235"/>
    </source>
</evidence>
<dbReference type="Pfam" id="PF22622">
    <property type="entry name" value="MFE-2_hydrat-2_N"/>
    <property type="match status" value="1"/>
</dbReference>
<dbReference type="CDD" id="cd03448">
    <property type="entry name" value="HDE_HSD"/>
    <property type="match status" value="1"/>
</dbReference>
<dbReference type="GO" id="GO:0016853">
    <property type="term" value="F:isomerase activity"/>
    <property type="evidence" value="ECO:0007669"/>
    <property type="project" value="UniProtKB-KW"/>
</dbReference>